<dbReference type="InterPro" id="IPR050097">
    <property type="entry name" value="Ferredoxin-NADP_redctase_2"/>
</dbReference>
<name>A0A9W9EJC6_9EURO</name>
<dbReference type="InterPro" id="IPR036188">
    <property type="entry name" value="FAD/NAD-bd_sf"/>
</dbReference>
<dbReference type="EMBL" id="JAPQKI010000011">
    <property type="protein sequence ID" value="KAJ5082751.1"/>
    <property type="molecule type" value="Genomic_DNA"/>
</dbReference>
<evidence type="ECO:0000256" key="1">
    <source>
        <dbReference type="ARBA" id="ARBA00009333"/>
    </source>
</evidence>
<keyword evidence="7" id="KW-1185">Reference proteome</keyword>
<feature type="chain" id="PRO_5040964964" description="FAD/NAD(P)-binding domain-containing protein" evidence="4">
    <location>
        <begin position="22"/>
        <end position="440"/>
    </location>
</feature>
<protein>
    <recommendedName>
        <fullName evidence="5">FAD/NAD(P)-binding domain-containing protein</fullName>
    </recommendedName>
</protein>
<dbReference type="Pfam" id="PF07992">
    <property type="entry name" value="Pyr_redox_2"/>
    <property type="match status" value="1"/>
</dbReference>
<evidence type="ECO:0000313" key="6">
    <source>
        <dbReference type="EMBL" id="KAJ5082751.1"/>
    </source>
</evidence>
<keyword evidence="4" id="KW-0732">Signal</keyword>
<dbReference type="GO" id="GO:0016491">
    <property type="term" value="F:oxidoreductase activity"/>
    <property type="evidence" value="ECO:0007669"/>
    <property type="project" value="UniProtKB-KW"/>
</dbReference>
<feature type="domain" description="FAD/NAD(P)-binding" evidence="5">
    <location>
        <begin position="78"/>
        <end position="380"/>
    </location>
</feature>
<dbReference type="GeneID" id="81363264"/>
<dbReference type="RefSeq" id="XP_056469273.1">
    <property type="nucleotide sequence ID" value="XM_056624285.1"/>
</dbReference>
<dbReference type="Gene3D" id="3.50.50.60">
    <property type="entry name" value="FAD/NAD(P)-binding domain"/>
    <property type="match status" value="2"/>
</dbReference>
<evidence type="ECO:0000256" key="2">
    <source>
        <dbReference type="ARBA" id="ARBA00022630"/>
    </source>
</evidence>
<evidence type="ECO:0000259" key="5">
    <source>
        <dbReference type="Pfam" id="PF07992"/>
    </source>
</evidence>
<dbReference type="PRINTS" id="PR00368">
    <property type="entry name" value="FADPNR"/>
</dbReference>
<feature type="signal peptide" evidence="4">
    <location>
        <begin position="1"/>
        <end position="21"/>
    </location>
</feature>
<dbReference type="PANTHER" id="PTHR48105">
    <property type="entry name" value="THIOREDOXIN REDUCTASE 1-RELATED-RELATED"/>
    <property type="match status" value="1"/>
</dbReference>
<organism evidence="6 7">
    <name type="scientific">Penicillium argentinense</name>
    <dbReference type="NCBI Taxonomy" id="1131581"/>
    <lineage>
        <taxon>Eukaryota</taxon>
        <taxon>Fungi</taxon>
        <taxon>Dikarya</taxon>
        <taxon>Ascomycota</taxon>
        <taxon>Pezizomycotina</taxon>
        <taxon>Eurotiomycetes</taxon>
        <taxon>Eurotiomycetidae</taxon>
        <taxon>Eurotiales</taxon>
        <taxon>Aspergillaceae</taxon>
        <taxon>Penicillium</taxon>
    </lineage>
</organism>
<proteinExistence type="inferred from homology"/>
<dbReference type="PRINTS" id="PR00469">
    <property type="entry name" value="PNDRDTASEII"/>
</dbReference>
<sequence length="440" mass="48340">MVQFRASLWRFCLLSLPLASALTLPQKVLSEGDGVYELSNDDLTLNVTEVQSGEIAPFTFTSSNARSCDNFDPVNFDYDVAIIGGGPAGLAASMSLGRVARTSLMYDSGEYRNGKTRYMHDVLGQDGKRPLDFRIAVRGQIDMHYSDYSKRATSGLKVTAIQPLTKGFRIWDENEGKINVRKVILATGITDIMPKITGFDEAFGRGLFWCPWCDGFDYKGRAMTIISKPGNFPGAIASALAMSKLTSNIKIVASVNTKLDDAERAATEARWPGWEKTLKTYGIDVYYGVVSKIERTAKGGEPSDDEYKITKSGSPSTFVTNGILYSTSTKQTSSLHKQLHLQMDGSSIKVADNMESSMGGVFAVGDAKGGSTNAYHAMWSAKRAVVNIHSAINKEDYLDKVPATMVMAEGGDEEFYQRQIDELNWQMDQDILEMAKIWGA</sequence>
<dbReference type="OrthoDB" id="4570620at2759"/>
<evidence type="ECO:0000256" key="3">
    <source>
        <dbReference type="ARBA" id="ARBA00023002"/>
    </source>
</evidence>
<evidence type="ECO:0000313" key="7">
    <source>
        <dbReference type="Proteomes" id="UP001149074"/>
    </source>
</evidence>
<comment type="caution">
    <text evidence="6">The sequence shown here is derived from an EMBL/GenBank/DDBJ whole genome shotgun (WGS) entry which is preliminary data.</text>
</comment>
<dbReference type="InterPro" id="IPR023753">
    <property type="entry name" value="FAD/NAD-binding_dom"/>
</dbReference>
<dbReference type="SUPFAM" id="SSF51905">
    <property type="entry name" value="FAD/NAD(P)-binding domain"/>
    <property type="match status" value="2"/>
</dbReference>
<keyword evidence="2" id="KW-0285">Flavoprotein</keyword>
<accession>A0A9W9EJC6</accession>
<dbReference type="GO" id="GO:0097237">
    <property type="term" value="P:cellular response to toxic substance"/>
    <property type="evidence" value="ECO:0007669"/>
    <property type="project" value="UniProtKB-ARBA"/>
</dbReference>
<evidence type="ECO:0000256" key="4">
    <source>
        <dbReference type="SAM" id="SignalP"/>
    </source>
</evidence>
<dbReference type="Proteomes" id="UP001149074">
    <property type="component" value="Unassembled WGS sequence"/>
</dbReference>
<keyword evidence="3" id="KW-0560">Oxidoreductase</keyword>
<reference evidence="6" key="1">
    <citation type="submission" date="2022-11" db="EMBL/GenBank/DDBJ databases">
        <authorList>
            <person name="Petersen C."/>
        </authorList>
    </citation>
    <scope>NUCLEOTIDE SEQUENCE</scope>
    <source>
        <strain evidence="6">IBT 30761</strain>
    </source>
</reference>
<comment type="similarity">
    <text evidence="1">Belongs to the class-II pyridine nucleotide-disulfide oxidoreductase family.</text>
</comment>
<reference evidence="6" key="2">
    <citation type="journal article" date="2023" name="IMA Fungus">
        <title>Comparative genomic study of the Penicillium genus elucidates a diverse pangenome and 15 lateral gene transfer events.</title>
        <authorList>
            <person name="Petersen C."/>
            <person name="Sorensen T."/>
            <person name="Nielsen M.R."/>
            <person name="Sondergaard T.E."/>
            <person name="Sorensen J.L."/>
            <person name="Fitzpatrick D.A."/>
            <person name="Frisvad J.C."/>
            <person name="Nielsen K.L."/>
        </authorList>
    </citation>
    <scope>NUCLEOTIDE SEQUENCE</scope>
    <source>
        <strain evidence="6">IBT 30761</strain>
    </source>
</reference>
<dbReference type="AlphaFoldDB" id="A0A9W9EJC6"/>
<gene>
    <name evidence="6" type="ORF">N7532_011794</name>
</gene>